<evidence type="ECO:0000313" key="3">
    <source>
        <dbReference type="Proteomes" id="UP000220509"/>
    </source>
</evidence>
<protein>
    <submittedName>
        <fullName evidence="2">Uncharacterized protein</fullName>
    </submittedName>
</protein>
<sequence length="87" mass="10062">MSICTGFILCSFTNFLEALEKYSFYIMAKIIILVIFISFSSAFLLVGSSTYLYINNARPKLAIKPQKEKTKFNFANIKLFFFAIFFL</sequence>
<keyword evidence="3" id="KW-1185">Reference proteome</keyword>
<evidence type="ECO:0000313" key="2">
    <source>
        <dbReference type="EMBL" id="PEH36100.1"/>
    </source>
</evidence>
<reference evidence="2" key="1">
    <citation type="submission" date="2017-05" db="EMBL/GenBank/DDBJ databases">
        <title>Genome sequence of Ca. P. asteris strain NJAY.</title>
        <authorList>
            <person name="Lee I.-M."/>
            <person name="Gundersen-Rindal D."/>
            <person name="Sparks M."/>
        </authorList>
    </citation>
    <scope>NUCLEOTIDE SEQUENCE [LARGE SCALE GENOMIC DNA]</scope>
    <source>
        <strain evidence="2">NJAY</strain>
    </source>
</reference>
<keyword evidence="1" id="KW-0472">Membrane</keyword>
<keyword evidence="1" id="KW-0812">Transmembrane</keyword>
<gene>
    <name evidence="2" type="ORF">BBA70_03300</name>
</gene>
<dbReference type="EMBL" id="MAPF01000070">
    <property type="protein sequence ID" value="PEH36100.1"/>
    <property type="molecule type" value="Genomic_DNA"/>
</dbReference>
<accession>A0ABX4JZW5</accession>
<keyword evidence="1" id="KW-1133">Transmembrane helix</keyword>
<comment type="caution">
    <text evidence="2">The sequence shown here is derived from an EMBL/GenBank/DDBJ whole genome shotgun (WGS) entry which is preliminary data.</text>
</comment>
<feature type="transmembrane region" description="Helical" evidence="1">
    <location>
        <begin position="28"/>
        <end position="54"/>
    </location>
</feature>
<organism evidence="2 3">
    <name type="scientific">New Jersey aster yellows phytoplasma</name>
    <dbReference type="NCBI Taxonomy" id="270520"/>
    <lineage>
        <taxon>Bacteria</taxon>
        <taxon>Bacillati</taxon>
        <taxon>Mycoplasmatota</taxon>
        <taxon>Mollicutes</taxon>
        <taxon>Acholeplasmatales</taxon>
        <taxon>Acholeplasmataceae</taxon>
        <taxon>Candidatus Phytoplasma</taxon>
        <taxon>16SrI (Aster yellows group)</taxon>
    </lineage>
</organism>
<dbReference type="Proteomes" id="UP000220509">
    <property type="component" value="Unassembled WGS sequence"/>
</dbReference>
<evidence type="ECO:0000256" key="1">
    <source>
        <dbReference type="SAM" id="Phobius"/>
    </source>
</evidence>
<name>A0ABX4JZW5_9MOLU</name>
<proteinExistence type="predicted"/>